<keyword evidence="1 2" id="KW-0413">Isomerase</keyword>
<organism evidence="4 5">
    <name type="scientific">Roseobacter insulae</name>
    <dbReference type="NCBI Taxonomy" id="2859783"/>
    <lineage>
        <taxon>Bacteria</taxon>
        <taxon>Pseudomonadati</taxon>
        <taxon>Pseudomonadota</taxon>
        <taxon>Alphaproteobacteria</taxon>
        <taxon>Rhodobacterales</taxon>
        <taxon>Roseobacteraceae</taxon>
        <taxon>Roseobacter</taxon>
    </lineage>
</organism>
<dbReference type="InterPro" id="IPR013022">
    <property type="entry name" value="Xyl_isomerase-like_TIM-brl"/>
</dbReference>
<keyword evidence="5" id="KW-1185">Reference proteome</keyword>
<dbReference type="InterPro" id="IPR026040">
    <property type="entry name" value="HyI-like"/>
</dbReference>
<dbReference type="AlphaFoldDB" id="A0A9X1FS43"/>
<protein>
    <submittedName>
        <fullName evidence="4">TIM barrel protein</fullName>
    </submittedName>
</protein>
<comment type="caution">
    <text evidence="4">The sequence shown here is derived from an EMBL/GenBank/DDBJ whole genome shotgun (WGS) entry which is preliminary data.</text>
</comment>
<dbReference type="GO" id="GO:0046487">
    <property type="term" value="P:glyoxylate metabolic process"/>
    <property type="evidence" value="ECO:0007669"/>
    <property type="project" value="TreeGrafter"/>
</dbReference>
<comment type="similarity">
    <text evidence="2">Belongs to the hyi family.</text>
</comment>
<proteinExistence type="inferred from homology"/>
<gene>
    <name evidence="4" type="ORF">KX928_01055</name>
</gene>
<evidence type="ECO:0000256" key="2">
    <source>
        <dbReference type="PIRNR" id="PIRNR006241"/>
    </source>
</evidence>
<dbReference type="GO" id="GO:0008903">
    <property type="term" value="F:hydroxypyruvate isomerase activity"/>
    <property type="evidence" value="ECO:0007669"/>
    <property type="project" value="TreeGrafter"/>
</dbReference>
<dbReference type="EMBL" id="JAHXDN010000001">
    <property type="protein sequence ID" value="MBW4706369.1"/>
    <property type="molecule type" value="Genomic_DNA"/>
</dbReference>
<dbReference type="Pfam" id="PF01261">
    <property type="entry name" value="AP_endonuc_2"/>
    <property type="match status" value="1"/>
</dbReference>
<evidence type="ECO:0000259" key="3">
    <source>
        <dbReference type="Pfam" id="PF01261"/>
    </source>
</evidence>
<dbReference type="PANTHER" id="PTHR43489">
    <property type="entry name" value="ISOMERASE"/>
    <property type="match status" value="1"/>
</dbReference>
<dbReference type="InterPro" id="IPR050417">
    <property type="entry name" value="Sugar_Epim/Isomerase"/>
</dbReference>
<feature type="domain" description="Xylose isomerase-like TIM barrel" evidence="3">
    <location>
        <begin position="28"/>
        <end position="265"/>
    </location>
</feature>
<name>A0A9X1FS43_9RHOB</name>
<dbReference type="PANTHER" id="PTHR43489:SF6">
    <property type="entry name" value="HYDROXYPYRUVATE ISOMERASE-RELATED"/>
    <property type="match status" value="1"/>
</dbReference>
<sequence>MNWGVSMALRFAANIHFLYLEYDFLDRFKAAADDGFEGIEMTFPYDVTAEKTARAAAAAGLPIVEFNTPAGDLIPGKHRGHAPNPGEGDIFLKHIQKGARYARDVGCRKVLTLSGLKRPNIAFADQRACYIDNLKRGAELCASYDTKLLIEPNNVVDFPGYFLETMADVRAYIAAVDHPNLGAVFDFFHSQINEGDVTRCFSDSLDLIDHVQFGDNPGRHEPGTGELNFDHLFNVVENSGYTGWVGAEYFPSGASTHASLDWLRRRQ</sequence>
<reference evidence="4" key="1">
    <citation type="submission" date="2021-07" db="EMBL/GenBank/DDBJ databases">
        <title>Roseobacter insulae sp. nov., isolated from a tidal flat.</title>
        <authorList>
            <person name="Park S."/>
            <person name="Yoon J.-H."/>
        </authorList>
    </citation>
    <scope>NUCLEOTIDE SEQUENCE</scope>
    <source>
        <strain evidence="4">YSTF-M11</strain>
    </source>
</reference>
<dbReference type="Proteomes" id="UP001138661">
    <property type="component" value="Unassembled WGS sequence"/>
</dbReference>
<accession>A0A9X1FS43</accession>
<dbReference type="PIRSF" id="PIRSF006241">
    <property type="entry name" value="HyI"/>
    <property type="match status" value="1"/>
</dbReference>
<dbReference type="RefSeq" id="WP_219497956.1">
    <property type="nucleotide sequence ID" value="NZ_JAHXDN010000001.1"/>
</dbReference>
<evidence type="ECO:0000313" key="5">
    <source>
        <dbReference type="Proteomes" id="UP001138661"/>
    </source>
</evidence>
<evidence type="ECO:0000256" key="1">
    <source>
        <dbReference type="ARBA" id="ARBA00023235"/>
    </source>
</evidence>
<evidence type="ECO:0000313" key="4">
    <source>
        <dbReference type="EMBL" id="MBW4706369.1"/>
    </source>
</evidence>